<dbReference type="SUPFAM" id="SSF52788">
    <property type="entry name" value="Phosphotyrosine protein phosphatases I"/>
    <property type="match status" value="1"/>
</dbReference>
<comment type="similarity">
    <text evidence="1">Belongs to the low molecular weight phosphotyrosine protein phosphatase family.</text>
</comment>
<dbReference type="OrthoDB" id="9784339at2"/>
<feature type="active site" evidence="5">
    <location>
        <position position="20"/>
    </location>
</feature>
<sequence length="166" mass="17861">MNERTQSLYVVFVCTGNICRSPMADVMFSAAIEDASLSNDVLVKSCGIGGWHIGDPADRRAVASLAAAGHDGSNHRAAQFGPEHADATLFVAMAEGHVRELQALGVDRHKIRLLRSFDPDSPAGAIVADPYYGDDARFDRTRAEIAASIPGLITWVREHLASSSER</sequence>
<reference evidence="7 8" key="1">
    <citation type="journal article" date="2013" name="Genome Announc.">
        <title>Whole-Genome Sequence of the Clinical Strain Corynebacterium argentoratense DSM 44202, Isolated from a Human Throat Specimen.</title>
        <authorList>
            <person name="Bomholt C."/>
            <person name="Glaub A."/>
            <person name="Gravermann K."/>
            <person name="Albersmeier A."/>
            <person name="Brinkrolf K."/>
            <person name="Ruckert C."/>
            <person name="Tauch A."/>
        </authorList>
    </citation>
    <scope>NUCLEOTIDE SEQUENCE [LARGE SCALE GENOMIC DNA]</scope>
    <source>
        <strain evidence="7">DSM 44202</strain>
    </source>
</reference>
<dbReference type="CDD" id="cd16343">
    <property type="entry name" value="LMWPTP"/>
    <property type="match status" value="1"/>
</dbReference>
<evidence type="ECO:0000256" key="4">
    <source>
        <dbReference type="ARBA" id="ARBA00022912"/>
    </source>
</evidence>
<evidence type="ECO:0000256" key="5">
    <source>
        <dbReference type="PIRSR" id="PIRSR617867-1"/>
    </source>
</evidence>
<evidence type="ECO:0000313" key="7">
    <source>
        <dbReference type="EMBL" id="AGU15524.1"/>
    </source>
</evidence>
<name>U3GVZ9_9CORY</name>
<dbReference type="SMART" id="SM00226">
    <property type="entry name" value="LMWPc"/>
    <property type="match status" value="1"/>
</dbReference>
<dbReference type="AlphaFoldDB" id="U3GVZ9"/>
<dbReference type="InterPro" id="IPR050438">
    <property type="entry name" value="LMW_PTPase"/>
</dbReference>
<evidence type="ECO:0000256" key="2">
    <source>
        <dbReference type="ARBA" id="ARBA00013064"/>
    </source>
</evidence>
<dbReference type="InterPro" id="IPR017867">
    <property type="entry name" value="Tyr_phospatase_low_mol_wt"/>
</dbReference>
<dbReference type="InterPro" id="IPR023485">
    <property type="entry name" value="Ptyr_pPase"/>
</dbReference>
<organism evidence="7 8">
    <name type="scientific">Corynebacterium argentoratense DSM 44202</name>
    <dbReference type="NCBI Taxonomy" id="1348662"/>
    <lineage>
        <taxon>Bacteria</taxon>
        <taxon>Bacillati</taxon>
        <taxon>Actinomycetota</taxon>
        <taxon>Actinomycetes</taxon>
        <taxon>Mycobacteriales</taxon>
        <taxon>Corynebacteriaceae</taxon>
        <taxon>Corynebacterium</taxon>
    </lineage>
</organism>
<dbReference type="eggNOG" id="COG0394">
    <property type="taxonomic scope" value="Bacteria"/>
</dbReference>
<dbReference type="Gene3D" id="3.40.50.2300">
    <property type="match status" value="1"/>
</dbReference>
<evidence type="ECO:0000256" key="1">
    <source>
        <dbReference type="ARBA" id="ARBA00011063"/>
    </source>
</evidence>
<dbReference type="HOGENOM" id="CLU_071415_2_1_11"/>
<dbReference type="EC" id="3.1.3.48" evidence="2"/>
<gene>
    <name evidence="7" type="ORF">CARG_07000</name>
</gene>
<protein>
    <recommendedName>
        <fullName evidence="2">protein-tyrosine-phosphatase</fullName>
        <ecNumber evidence="2">3.1.3.48</ecNumber>
    </recommendedName>
</protein>
<dbReference type="PANTHER" id="PTHR11717:SF7">
    <property type="entry name" value="LOW MOLECULAR WEIGHT PHOSPHOTYROSINE PROTEIN PHOSPHATASE"/>
    <property type="match status" value="1"/>
</dbReference>
<dbReference type="PATRIC" id="fig|1348662.3.peg.1379"/>
<keyword evidence="4" id="KW-0904">Protein phosphatase</keyword>
<dbReference type="PRINTS" id="PR00719">
    <property type="entry name" value="LMWPTPASE"/>
</dbReference>
<feature type="active site" description="Proton donor" evidence="5">
    <location>
        <position position="129"/>
    </location>
</feature>
<dbReference type="GeneID" id="78250162"/>
<proteinExistence type="inferred from homology"/>
<evidence type="ECO:0000313" key="8">
    <source>
        <dbReference type="Proteomes" id="UP000016943"/>
    </source>
</evidence>
<evidence type="ECO:0000259" key="6">
    <source>
        <dbReference type="SMART" id="SM00226"/>
    </source>
</evidence>
<dbReference type="EMBL" id="CP006365">
    <property type="protein sequence ID" value="AGU15524.1"/>
    <property type="molecule type" value="Genomic_DNA"/>
</dbReference>
<dbReference type="Proteomes" id="UP000016943">
    <property type="component" value="Chromosome"/>
</dbReference>
<feature type="domain" description="Phosphotyrosine protein phosphatase I" evidence="6">
    <location>
        <begin position="8"/>
        <end position="155"/>
    </location>
</feature>
<keyword evidence="3" id="KW-0378">Hydrolase</keyword>
<dbReference type="PANTHER" id="PTHR11717">
    <property type="entry name" value="LOW MOLECULAR WEIGHT PROTEIN TYROSINE PHOSPHATASE"/>
    <property type="match status" value="1"/>
</dbReference>
<dbReference type="RefSeq" id="WP_020976682.1">
    <property type="nucleotide sequence ID" value="NC_022198.1"/>
</dbReference>
<dbReference type="InterPro" id="IPR036196">
    <property type="entry name" value="Ptyr_pPase_sf"/>
</dbReference>
<keyword evidence="8" id="KW-1185">Reference proteome</keyword>
<dbReference type="Pfam" id="PF01451">
    <property type="entry name" value="LMWPc"/>
    <property type="match status" value="1"/>
</dbReference>
<evidence type="ECO:0000256" key="3">
    <source>
        <dbReference type="ARBA" id="ARBA00022801"/>
    </source>
</evidence>
<dbReference type="STRING" id="1348662.CARG_07000"/>
<dbReference type="GO" id="GO:0004725">
    <property type="term" value="F:protein tyrosine phosphatase activity"/>
    <property type="evidence" value="ECO:0007669"/>
    <property type="project" value="UniProtKB-EC"/>
</dbReference>
<feature type="active site" description="Nucleophile" evidence="5">
    <location>
        <position position="14"/>
    </location>
</feature>
<dbReference type="KEGG" id="caz:CARG_07000"/>
<accession>U3GVZ9</accession>